<comment type="function">
    <text evidence="10">Catalyzes the synthesis of alpha-ribazole-5'-phosphate from nicotinate mononucleotide (NAMN) and 5,6-dimethylbenzimidazole (DMB).</text>
</comment>
<dbReference type="HAMAP" id="MF_00230">
    <property type="entry name" value="CobT"/>
    <property type="match status" value="1"/>
</dbReference>
<evidence type="ECO:0000256" key="7">
    <source>
        <dbReference type="ARBA" id="ARBA00022679"/>
    </source>
</evidence>
<evidence type="ECO:0000256" key="9">
    <source>
        <dbReference type="ARBA" id="ARBA00047340"/>
    </source>
</evidence>
<evidence type="ECO:0000256" key="10">
    <source>
        <dbReference type="HAMAP-Rule" id="MF_00230"/>
    </source>
</evidence>
<dbReference type="Gene3D" id="1.10.1610.10">
    <property type="match status" value="1"/>
</dbReference>
<dbReference type="PANTHER" id="PTHR43463:SF1">
    <property type="entry name" value="NICOTINATE-NUCLEOTIDE--DIMETHYLBENZIMIDAZOLE PHOSPHORIBOSYLTRANSFERASE"/>
    <property type="match status" value="1"/>
</dbReference>
<name>A0A6J4VID6_9BACT</name>
<evidence type="ECO:0000256" key="8">
    <source>
        <dbReference type="ARBA" id="ARBA00030686"/>
    </source>
</evidence>
<evidence type="ECO:0000256" key="4">
    <source>
        <dbReference type="ARBA" id="ARBA00015486"/>
    </source>
</evidence>
<dbReference type="NCBIfam" id="NF000996">
    <property type="entry name" value="PRK00105.1"/>
    <property type="match status" value="1"/>
</dbReference>
<evidence type="ECO:0000256" key="1">
    <source>
        <dbReference type="ARBA" id="ARBA00005049"/>
    </source>
</evidence>
<dbReference type="CDD" id="cd02439">
    <property type="entry name" value="DMB-PRT_CobT"/>
    <property type="match status" value="1"/>
</dbReference>
<comment type="pathway">
    <text evidence="1 10">Nucleoside biosynthesis; alpha-ribazole biosynthesis; alpha-ribazole from 5,6-dimethylbenzimidazole: step 1/2.</text>
</comment>
<dbReference type="GO" id="GO:0008939">
    <property type="term" value="F:nicotinate-nucleotide-dimethylbenzimidazole phosphoribosyltransferase activity"/>
    <property type="evidence" value="ECO:0007669"/>
    <property type="project" value="UniProtKB-UniRule"/>
</dbReference>
<dbReference type="Gene3D" id="3.40.50.10210">
    <property type="match status" value="1"/>
</dbReference>
<dbReference type="UniPathway" id="UPA00061">
    <property type="reaction ID" value="UER00516"/>
</dbReference>
<proteinExistence type="inferred from homology"/>
<evidence type="ECO:0000256" key="2">
    <source>
        <dbReference type="ARBA" id="ARBA00007110"/>
    </source>
</evidence>
<dbReference type="AlphaFoldDB" id="A0A6J4VID6"/>
<dbReference type="PANTHER" id="PTHR43463">
    <property type="entry name" value="NICOTINATE-NUCLEOTIDE--DIMETHYLBENZIMIDAZOLE PHOSPHORIBOSYLTRANSFERASE"/>
    <property type="match status" value="1"/>
</dbReference>
<dbReference type="NCBIfam" id="TIGR03160">
    <property type="entry name" value="cobT_DBIPRT"/>
    <property type="match status" value="1"/>
</dbReference>
<keyword evidence="5 10" id="KW-0169">Cobalamin biosynthesis</keyword>
<dbReference type="EC" id="2.4.2.21" evidence="3 10"/>
<keyword evidence="6 10" id="KW-0328">Glycosyltransferase</keyword>
<dbReference type="InterPro" id="IPR023195">
    <property type="entry name" value="Nict_dMeBzImd_PRibTrfase_N"/>
</dbReference>
<comment type="similarity">
    <text evidence="2 10">Belongs to the CobT family.</text>
</comment>
<evidence type="ECO:0000313" key="11">
    <source>
        <dbReference type="EMBL" id="CAA9576739.1"/>
    </source>
</evidence>
<dbReference type="InterPro" id="IPR003200">
    <property type="entry name" value="Nict_dMeBzImd_PRibTrfase"/>
</dbReference>
<sequence>MIIAETIARVGPLDEGAMGRARARQRRLTKPPGSLGRLEDLSIQLAGITGTDQPALPRKAVVVMAGDHGVTAEGVSAYPQAVTAQMVANLLVGGGAVNALARAVGARVTVVDLGVAAELAPQDGLLRLKIAPGTANATRGPAMGRGDARRAVEAGIAVADREVAHGLDLLAIGEMGIGNTTAASAIVAALTGEPPAIVTGRGTGVDGLALRRKVGVVRQMLARNRPDPADPLGVLAGVGGFEIGGLAGLILGAAAARVPVVLDGFIGGAAALLAVAPCPAAAADLIAGHRSTEPGHAVVLDRLGLVPLLDLDLRLGEGSGAALALAIVDGAARTLAEMATFVEAGVSNAEGGGRKAE</sequence>
<protein>
    <recommendedName>
        <fullName evidence="4 10">Nicotinate-nucleotide--dimethylbenzimidazole phosphoribosyltransferase</fullName>
        <shortName evidence="10">NN:DBI PRT</shortName>
        <ecNumber evidence="3 10">2.4.2.21</ecNumber>
    </recommendedName>
    <alternativeName>
        <fullName evidence="8 10">N(1)-alpha-phosphoribosyltransferase</fullName>
    </alternativeName>
</protein>
<reference evidence="11" key="1">
    <citation type="submission" date="2020-02" db="EMBL/GenBank/DDBJ databases">
        <authorList>
            <person name="Meier V. D."/>
        </authorList>
    </citation>
    <scope>NUCLEOTIDE SEQUENCE</scope>
    <source>
        <strain evidence="11">AVDCRST_MAG88</strain>
    </source>
</reference>
<dbReference type="FunFam" id="3.40.50.10210:FF:000001">
    <property type="entry name" value="Nicotinate-nucleotide--dimethylbenzimidazole phosphoribosyltransferase"/>
    <property type="match status" value="1"/>
</dbReference>
<evidence type="ECO:0000256" key="5">
    <source>
        <dbReference type="ARBA" id="ARBA00022573"/>
    </source>
</evidence>
<dbReference type="EMBL" id="CADCWM010000697">
    <property type="protein sequence ID" value="CAA9576739.1"/>
    <property type="molecule type" value="Genomic_DNA"/>
</dbReference>
<feature type="active site" description="Proton acceptor" evidence="10">
    <location>
        <position position="317"/>
    </location>
</feature>
<dbReference type="InterPro" id="IPR036087">
    <property type="entry name" value="Nict_dMeBzImd_PRibTrfase_sf"/>
</dbReference>
<dbReference type="SUPFAM" id="SSF52733">
    <property type="entry name" value="Nicotinate mononucleotide:5,6-dimethylbenzimidazole phosphoribosyltransferase (CobT)"/>
    <property type="match status" value="1"/>
</dbReference>
<dbReference type="InterPro" id="IPR017846">
    <property type="entry name" value="Nict_dMeBzImd_PRibTrfase_bact"/>
</dbReference>
<dbReference type="GO" id="GO:0009236">
    <property type="term" value="P:cobalamin biosynthetic process"/>
    <property type="evidence" value="ECO:0007669"/>
    <property type="project" value="UniProtKB-UniRule"/>
</dbReference>
<evidence type="ECO:0000256" key="6">
    <source>
        <dbReference type="ARBA" id="ARBA00022676"/>
    </source>
</evidence>
<organism evidence="11">
    <name type="scientific">uncultured Thermomicrobiales bacterium</name>
    <dbReference type="NCBI Taxonomy" id="1645740"/>
    <lineage>
        <taxon>Bacteria</taxon>
        <taxon>Pseudomonadati</taxon>
        <taxon>Thermomicrobiota</taxon>
        <taxon>Thermomicrobia</taxon>
        <taxon>Thermomicrobiales</taxon>
        <taxon>environmental samples</taxon>
    </lineage>
</organism>
<evidence type="ECO:0000256" key="3">
    <source>
        <dbReference type="ARBA" id="ARBA00011991"/>
    </source>
</evidence>
<comment type="catalytic activity">
    <reaction evidence="9 10">
        <text>5,6-dimethylbenzimidazole + nicotinate beta-D-ribonucleotide = alpha-ribazole 5'-phosphate + nicotinate + H(+)</text>
        <dbReference type="Rhea" id="RHEA:11196"/>
        <dbReference type="ChEBI" id="CHEBI:15378"/>
        <dbReference type="ChEBI" id="CHEBI:15890"/>
        <dbReference type="ChEBI" id="CHEBI:32544"/>
        <dbReference type="ChEBI" id="CHEBI:57502"/>
        <dbReference type="ChEBI" id="CHEBI:57918"/>
        <dbReference type="EC" id="2.4.2.21"/>
    </reaction>
</comment>
<keyword evidence="7 10" id="KW-0808">Transferase</keyword>
<accession>A0A6J4VID6</accession>
<dbReference type="Pfam" id="PF02277">
    <property type="entry name" value="DBI_PRT"/>
    <property type="match status" value="1"/>
</dbReference>
<gene>
    <name evidence="10" type="primary">cobT</name>
    <name evidence="11" type="ORF">AVDCRST_MAG88-2885</name>
</gene>